<protein>
    <recommendedName>
        <fullName evidence="4">Pilin A4 domain-containing protein</fullName>
    </recommendedName>
</protein>
<evidence type="ECO:0008006" key="4">
    <source>
        <dbReference type="Google" id="ProtNLM"/>
    </source>
</evidence>
<feature type="region of interest" description="Disordered" evidence="1">
    <location>
        <begin position="121"/>
        <end position="141"/>
    </location>
</feature>
<evidence type="ECO:0000313" key="3">
    <source>
        <dbReference type="Proteomes" id="UP000259030"/>
    </source>
</evidence>
<evidence type="ECO:0000313" key="2">
    <source>
        <dbReference type="EMBL" id="ASN80009.1"/>
    </source>
</evidence>
<accession>A0A221STN1</accession>
<proteinExistence type="predicted"/>
<keyword evidence="3" id="KW-1185">Reference proteome</keyword>
<dbReference type="AlphaFoldDB" id="A0A221STN1"/>
<dbReference type="Proteomes" id="UP000259030">
    <property type="component" value="Chromosome"/>
</dbReference>
<dbReference type="RefSeq" id="WP_027463326.1">
    <property type="nucleotide sequence ID" value="NZ_CP021081.1"/>
</dbReference>
<organism evidence="2 3">
    <name type="scientific">Deinococcus ficus</name>
    <dbReference type="NCBI Taxonomy" id="317577"/>
    <lineage>
        <taxon>Bacteria</taxon>
        <taxon>Thermotogati</taxon>
        <taxon>Deinococcota</taxon>
        <taxon>Deinococci</taxon>
        <taxon>Deinococcales</taxon>
        <taxon>Deinococcaceae</taxon>
        <taxon>Deinococcus</taxon>
    </lineage>
</organism>
<gene>
    <name evidence="2" type="ORF">DFI_02420</name>
</gene>
<reference evidence="2 3" key="1">
    <citation type="submission" date="2017-05" db="EMBL/GenBank/DDBJ databases">
        <title>The complete genome sequence of Deinococcus ficus isolated from the rhizosphere of the Ficus religiosa L. in Taiwan.</title>
        <authorList>
            <person name="Wu K.-M."/>
            <person name="Liao T.-L."/>
            <person name="Liu Y.-M."/>
            <person name="Young C.-C."/>
            <person name="Tsai S.-F."/>
        </authorList>
    </citation>
    <scope>NUCLEOTIDE SEQUENCE [LARGE SCALE GENOMIC DNA]</scope>
    <source>
        <strain evidence="2 3">CC-FR2-10</strain>
    </source>
</reference>
<name>A0A221STN1_9DEIO</name>
<evidence type="ECO:0000256" key="1">
    <source>
        <dbReference type="SAM" id="MobiDB-lite"/>
    </source>
</evidence>
<feature type="compositionally biased region" description="Gly residues" evidence="1">
    <location>
        <begin position="132"/>
        <end position="141"/>
    </location>
</feature>
<dbReference type="EMBL" id="CP021081">
    <property type="protein sequence ID" value="ASN80009.1"/>
    <property type="molecule type" value="Genomic_DNA"/>
</dbReference>
<sequence>MTGLLSGCTSAEQVKKDRQAQTQRIQATRYRQLCVAAIERYRVADGRSGQDLSPLNDQGCSSPLLAPFGAVQERAATVQDSRISIDPERLSDYTVRITGLDGQAYVYRDDGKRAAALQEAAESLPLDEPVDAGGGQRPEAE</sequence>
<feature type="region of interest" description="Disordered" evidence="1">
    <location>
        <begin position="1"/>
        <end position="20"/>
    </location>
</feature>
<dbReference type="KEGG" id="dfc:DFI_02420"/>